<evidence type="ECO:0000313" key="2">
    <source>
        <dbReference type="Proteomes" id="UP000664203"/>
    </source>
</evidence>
<proteinExistence type="predicted"/>
<accession>A0A8H3IRP6</accession>
<name>A0A8H3IRP6_9LECA</name>
<dbReference type="EMBL" id="CAJPDR010000169">
    <property type="protein sequence ID" value="CAF9923529.1"/>
    <property type="molecule type" value="Genomic_DNA"/>
</dbReference>
<gene>
    <name evidence="1" type="ORF">ALECFALPRED_002401</name>
</gene>
<reference evidence="1" key="1">
    <citation type="submission" date="2021-03" db="EMBL/GenBank/DDBJ databases">
        <authorList>
            <person name="Tagirdzhanova G."/>
        </authorList>
    </citation>
    <scope>NUCLEOTIDE SEQUENCE</scope>
</reference>
<dbReference type="OrthoDB" id="5341924at2759"/>
<comment type="caution">
    <text evidence="1">The sequence shown here is derived from an EMBL/GenBank/DDBJ whole genome shotgun (WGS) entry which is preliminary data.</text>
</comment>
<organism evidence="1 2">
    <name type="scientific">Alectoria fallacina</name>
    <dbReference type="NCBI Taxonomy" id="1903189"/>
    <lineage>
        <taxon>Eukaryota</taxon>
        <taxon>Fungi</taxon>
        <taxon>Dikarya</taxon>
        <taxon>Ascomycota</taxon>
        <taxon>Pezizomycotina</taxon>
        <taxon>Lecanoromycetes</taxon>
        <taxon>OSLEUM clade</taxon>
        <taxon>Lecanoromycetidae</taxon>
        <taxon>Lecanorales</taxon>
        <taxon>Lecanorineae</taxon>
        <taxon>Parmeliaceae</taxon>
        <taxon>Alectoria</taxon>
    </lineage>
</organism>
<keyword evidence="2" id="KW-1185">Reference proteome</keyword>
<sequence>MARASPVLRGFVHAFNRPNSGTKTGIIPAFLAPAVAQEYMVPRRTTGVKYQGSRRHASVAASQISTEDSIDSHVYSKRGLPLEVEGLVSSPRRLKPATWATAVESYLPLNLRLGGVDGVIQDEVLQPIHTLPEVLSLARSYCKADLLSYIGVYQERWEAVIWLVKAMMERYPGHRETERRSSELPPLLWRTVDQSLDEVTENAIQAEVPQLSNVSPEHNEWYRRLSLYQYAWPYDSDRWDDPRILGRKSLGQIWQSLGTMILQAADRPAEDPSYSIIMSHVFRILAHLHRINAFPDSIYNYAPPTDPTVLQRPPTLHLLSRRIMSTLSDVEWGLQWEETITKAMSQGYELPKASVQPKLREFGPELWLDLVLWTCVEGGWVIEGIWIVIEMGRRNGSEDTRWSTIRWQEICKTKAPKLDWTSILKLEIDKTRLNQVGSIGIAAGTNSHVEMGTRTVSREVVLALRDGLLNDSQSPVGGPGISTVELRRSVIACKTLLDRNRPELDSNFMDAAILRVLESFGNIKEQPRSLHRFLDLRSTELKQVTRNSGTKTSAQDQEKDDCAAVLGLRHRNLHRFSIDGDLQGSLQTFRKIQSTIDTQREMKIRAFADELRERLGRGDDVSDLVGDKEDYVALVQPPKIPPSALASFIDLITNSRLFELGNWLLLNEDVDGGLMDPALYSDQNLQPALLRFGTATSDSRLLTKILVNLETPLSESVVHALLRFQVVLGKWTAVEELLEYLKNEPEMAWKHSDATTIAKAILLMEHEPSDHANTDSVPRALALVQNLINGKYNPKTDPSQLIPDFSQTRMANQLGRVFQTLPGSLGKITTRPPGEDLRAHASADITPNAFNIILETMVDCYGSLAGKNLWEQWCRAPGIRKRERRFRPSLGRRERVVTPKLYMLRSILRPVLETRRLLRAGMKEVLIETQKSKTATSENPEGPSFVADLDKFRLSDEDQRILDWGIRMYRKFGLRENQINDEIPGSFPPPRRVKL</sequence>
<dbReference type="Proteomes" id="UP000664203">
    <property type="component" value="Unassembled WGS sequence"/>
</dbReference>
<protein>
    <submittedName>
        <fullName evidence="1">Uncharacterized protein</fullName>
    </submittedName>
</protein>
<evidence type="ECO:0000313" key="1">
    <source>
        <dbReference type="EMBL" id="CAF9923529.1"/>
    </source>
</evidence>
<dbReference type="AlphaFoldDB" id="A0A8H3IRP6"/>